<dbReference type="InterPro" id="IPR003509">
    <property type="entry name" value="UPF0102_YraN-like"/>
</dbReference>
<evidence type="ECO:0000313" key="3">
    <source>
        <dbReference type="EMBL" id="ANE44368.1"/>
    </source>
</evidence>
<dbReference type="RefSeq" id="WP_064015446.1">
    <property type="nucleotide sequence ID" value="NZ_CP011387.1"/>
</dbReference>
<dbReference type="PATRIC" id="fig|1182568.3.peg.2488"/>
<dbReference type="NCBIfam" id="TIGR00252">
    <property type="entry name" value="YraN family protein"/>
    <property type="match status" value="1"/>
</dbReference>
<evidence type="ECO:0000313" key="4">
    <source>
        <dbReference type="Proteomes" id="UP000077363"/>
    </source>
</evidence>
<dbReference type="PANTHER" id="PTHR34039:SF1">
    <property type="entry name" value="UPF0102 PROTEIN YRAN"/>
    <property type="match status" value="1"/>
</dbReference>
<dbReference type="KEGG" id="dpu:SU48_12015"/>
<dbReference type="AlphaFoldDB" id="A0A172TBG9"/>
<dbReference type="InterPro" id="IPR011856">
    <property type="entry name" value="tRNA_endonuc-like_dom_sf"/>
</dbReference>
<proteinExistence type="inferred from homology"/>
<gene>
    <name evidence="3" type="ORF">SU48_12015</name>
</gene>
<keyword evidence="4" id="KW-1185">Reference proteome</keyword>
<dbReference type="EMBL" id="CP011387">
    <property type="protein sequence ID" value="ANE44368.1"/>
    <property type="molecule type" value="Genomic_DNA"/>
</dbReference>
<dbReference type="OrthoDB" id="9802516at2"/>
<evidence type="ECO:0000256" key="1">
    <source>
        <dbReference type="ARBA" id="ARBA00006738"/>
    </source>
</evidence>
<comment type="similarity">
    <text evidence="1 2">Belongs to the UPF0102 family.</text>
</comment>
<dbReference type="STRING" id="1182568.SU48_12015"/>
<dbReference type="Gene3D" id="3.40.1350.10">
    <property type="match status" value="1"/>
</dbReference>
<dbReference type="Proteomes" id="UP000077363">
    <property type="component" value="Chromosome"/>
</dbReference>
<dbReference type="GO" id="GO:0003676">
    <property type="term" value="F:nucleic acid binding"/>
    <property type="evidence" value="ECO:0007669"/>
    <property type="project" value="InterPro"/>
</dbReference>
<reference evidence="3 4" key="1">
    <citation type="submission" date="2015-01" db="EMBL/GenBank/DDBJ databases">
        <title>Deinococcus puniceus/DY1/ whole genome sequencing.</title>
        <authorList>
            <person name="Kim M.K."/>
            <person name="Srinivasan S."/>
            <person name="Lee J.-J."/>
        </authorList>
    </citation>
    <scope>NUCLEOTIDE SEQUENCE [LARGE SCALE GENOMIC DNA]</scope>
    <source>
        <strain evidence="3 4">DY1</strain>
    </source>
</reference>
<protein>
    <recommendedName>
        <fullName evidence="2">UPF0102 protein SU48_12015</fullName>
    </recommendedName>
</protein>
<dbReference type="SUPFAM" id="SSF52980">
    <property type="entry name" value="Restriction endonuclease-like"/>
    <property type="match status" value="1"/>
</dbReference>
<organism evidence="3 4">
    <name type="scientific">Deinococcus puniceus</name>
    <dbReference type="NCBI Taxonomy" id="1182568"/>
    <lineage>
        <taxon>Bacteria</taxon>
        <taxon>Thermotogati</taxon>
        <taxon>Deinococcota</taxon>
        <taxon>Deinococci</taxon>
        <taxon>Deinococcales</taxon>
        <taxon>Deinococcaceae</taxon>
        <taxon>Deinococcus</taxon>
    </lineage>
</organism>
<evidence type="ECO:0000256" key="2">
    <source>
        <dbReference type="HAMAP-Rule" id="MF_00048"/>
    </source>
</evidence>
<sequence>MKGADAEARAARYLQGLGRTVVAQNYRIRGGEIDLVTLDGPVLVFTEVRHRSSLRYGGAAASITPQKLALMSRAAQTYLLREHGREDLPCRLEVLTIDGPAETGLVTLIPVE</sequence>
<dbReference type="HAMAP" id="MF_00048">
    <property type="entry name" value="UPF0102"/>
    <property type="match status" value="1"/>
</dbReference>
<dbReference type="NCBIfam" id="NF009150">
    <property type="entry name" value="PRK12497.1-3"/>
    <property type="match status" value="1"/>
</dbReference>
<accession>A0A172TBG9</accession>
<name>A0A172TBG9_9DEIO</name>
<dbReference type="InterPro" id="IPR011335">
    <property type="entry name" value="Restrct_endonuc-II-like"/>
</dbReference>
<dbReference type="Pfam" id="PF02021">
    <property type="entry name" value="UPF0102"/>
    <property type="match status" value="1"/>
</dbReference>
<dbReference type="PANTHER" id="PTHR34039">
    <property type="entry name" value="UPF0102 PROTEIN YRAN"/>
    <property type="match status" value="1"/>
</dbReference>